<dbReference type="AlphaFoldDB" id="B5VFB3"/>
<dbReference type="EMBL" id="ABSV01000335">
    <property type="protein sequence ID" value="EDZ73380.1"/>
    <property type="molecule type" value="Genomic_DNA"/>
</dbReference>
<organism evidence="1 2">
    <name type="scientific">Saccharomyces cerevisiae (strain AWRI1631)</name>
    <name type="common">Baker's yeast</name>
    <dbReference type="NCBI Taxonomy" id="545124"/>
    <lineage>
        <taxon>Eukaryota</taxon>
        <taxon>Fungi</taxon>
        <taxon>Dikarya</taxon>
        <taxon>Ascomycota</taxon>
        <taxon>Saccharomycotina</taxon>
        <taxon>Saccharomycetes</taxon>
        <taxon>Saccharomycetales</taxon>
        <taxon>Saccharomycetaceae</taxon>
        <taxon>Saccharomyces</taxon>
    </lineage>
</organism>
<proteinExistence type="predicted"/>
<sequence length="41" mass="4627">MKTSQLPALPFFPPAFQQNEATSEGTKQKKTKILKCKNMDT</sequence>
<protein>
    <submittedName>
        <fullName evidence="1">Uncharacterized protein</fullName>
    </submittedName>
</protein>
<comment type="caution">
    <text evidence="1">The sequence shown here is derived from an EMBL/GenBank/DDBJ whole genome shotgun (WGS) entry which is preliminary data.</text>
</comment>
<evidence type="ECO:0000313" key="2">
    <source>
        <dbReference type="Proteomes" id="UP000008988"/>
    </source>
</evidence>
<reference evidence="1 2" key="1">
    <citation type="journal article" date="2008" name="FEMS Yeast Res.">
        <title>Comparative genome analysis of a Saccharomyces cerevisiae wine strain.</title>
        <authorList>
            <person name="Borneman A.R."/>
            <person name="Forgan A.H."/>
            <person name="Pretorius I.S."/>
            <person name="Chambers P.J."/>
        </authorList>
    </citation>
    <scope>NUCLEOTIDE SEQUENCE [LARGE SCALE GENOMIC DNA]</scope>
    <source>
        <strain evidence="1 2">AWRI1631</strain>
    </source>
</reference>
<evidence type="ECO:0000313" key="1">
    <source>
        <dbReference type="EMBL" id="EDZ73380.1"/>
    </source>
</evidence>
<dbReference type="Proteomes" id="UP000008988">
    <property type="component" value="Unassembled WGS sequence"/>
</dbReference>
<gene>
    <name evidence="1" type="ORF">AWRI1631_40820</name>
</gene>
<name>B5VFB3_YEAS6</name>
<accession>B5VFB3</accession>